<comment type="caution">
    <text evidence="2">The sequence shown here is derived from an EMBL/GenBank/DDBJ whole genome shotgun (WGS) entry which is preliminary data.</text>
</comment>
<sequence>MPDSATPSPPSTPSPLDLLVRYRRAMLDLDADALAELYAEDGVHEFPFLFPGMPERYRGREEIRAGYRAAWGASAARPREIREVAVHPGADPEVLTVEQQVVGTLATTGEPFTVPGLLVMRARDGLLVHVRDYMDGLGVAHAMGRLGAVAARLGAGAAGK</sequence>
<proteinExistence type="predicted"/>
<accession>A0A373A056</accession>
<organism evidence="2 3">
    <name type="scientific">Kitasatospora xanthocidica</name>
    <dbReference type="NCBI Taxonomy" id="83382"/>
    <lineage>
        <taxon>Bacteria</taxon>
        <taxon>Bacillati</taxon>
        <taxon>Actinomycetota</taxon>
        <taxon>Actinomycetes</taxon>
        <taxon>Kitasatosporales</taxon>
        <taxon>Streptomycetaceae</taxon>
        <taxon>Kitasatospora</taxon>
    </lineage>
</organism>
<dbReference type="SUPFAM" id="SSF54427">
    <property type="entry name" value="NTF2-like"/>
    <property type="match status" value="1"/>
</dbReference>
<keyword evidence="3" id="KW-1185">Reference proteome</keyword>
<dbReference type="Pfam" id="PF12680">
    <property type="entry name" value="SnoaL_2"/>
    <property type="match status" value="1"/>
</dbReference>
<dbReference type="EMBL" id="QVIG01000001">
    <property type="protein sequence ID" value="RGD61449.1"/>
    <property type="molecule type" value="Genomic_DNA"/>
</dbReference>
<dbReference type="InterPro" id="IPR037401">
    <property type="entry name" value="SnoaL-like"/>
</dbReference>
<dbReference type="Proteomes" id="UP000263377">
    <property type="component" value="Unassembled WGS sequence"/>
</dbReference>
<dbReference type="InterPro" id="IPR032710">
    <property type="entry name" value="NTF2-like_dom_sf"/>
</dbReference>
<name>A0A373A056_9ACTN</name>
<dbReference type="RefSeq" id="WP_074001483.1">
    <property type="nucleotide sequence ID" value="NZ_QVIG01000001.1"/>
</dbReference>
<evidence type="ECO:0000259" key="1">
    <source>
        <dbReference type="Pfam" id="PF12680"/>
    </source>
</evidence>
<reference evidence="2 3" key="1">
    <citation type="submission" date="2018-08" db="EMBL/GenBank/DDBJ databases">
        <title>Diversity &amp; Physiological Properties of Lignin-Decomposing Actinobacteria from Soil.</title>
        <authorList>
            <person name="Roh S.G."/>
            <person name="Kim S.B."/>
        </authorList>
    </citation>
    <scope>NUCLEOTIDE SEQUENCE [LARGE SCALE GENOMIC DNA]</scope>
    <source>
        <strain evidence="2 3">MMS17-GH009</strain>
    </source>
</reference>
<evidence type="ECO:0000313" key="3">
    <source>
        <dbReference type="Proteomes" id="UP000263377"/>
    </source>
</evidence>
<gene>
    <name evidence="2" type="ORF">DR950_30105</name>
</gene>
<dbReference type="CDD" id="cd00531">
    <property type="entry name" value="NTF2_like"/>
    <property type="match status" value="1"/>
</dbReference>
<dbReference type="AlphaFoldDB" id="A0A373A056"/>
<evidence type="ECO:0000313" key="2">
    <source>
        <dbReference type="EMBL" id="RGD61449.1"/>
    </source>
</evidence>
<feature type="domain" description="SnoaL-like" evidence="1">
    <location>
        <begin position="21"/>
        <end position="129"/>
    </location>
</feature>
<dbReference type="Gene3D" id="3.10.450.50">
    <property type="match status" value="1"/>
</dbReference>
<protein>
    <submittedName>
        <fullName evidence="2">Nuclear transport factor 2 family protein</fullName>
    </submittedName>
</protein>